<proteinExistence type="predicted"/>
<organism evidence="2 3">
    <name type="scientific">Litorimonas taeanensis</name>
    <dbReference type="NCBI Taxonomy" id="568099"/>
    <lineage>
        <taxon>Bacteria</taxon>
        <taxon>Pseudomonadati</taxon>
        <taxon>Pseudomonadota</taxon>
        <taxon>Alphaproteobacteria</taxon>
        <taxon>Maricaulales</taxon>
        <taxon>Robiginitomaculaceae</taxon>
    </lineage>
</organism>
<dbReference type="Gene3D" id="1.10.260.40">
    <property type="entry name" value="lambda repressor-like DNA-binding domains"/>
    <property type="match status" value="1"/>
</dbReference>
<dbReference type="SUPFAM" id="SSF47413">
    <property type="entry name" value="lambda repressor-like DNA-binding domains"/>
    <property type="match status" value="1"/>
</dbReference>
<reference evidence="2 3" key="1">
    <citation type="submission" date="2018-10" db="EMBL/GenBank/DDBJ databases">
        <title>Genomic Encyclopedia of Type Strains, Phase IV (KMG-IV): sequencing the most valuable type-strain genomes for metagenomic binning, comparative biology and taxonomic classification.</title>
        <authorList>
            <person name="Goeker M."/>
        </authorList>
    </citation>
    <scope>NUCLEOTIDE SEQUENCE [LARGE SCALE GENOMIC DNA]</scope>
    <source>
        <strain evidence="2 3">DSM 22008</strain>
    </source>
</reference>
<dbReference type="AlphaFoldDB" id="A0A420WFJ4"/>
<dbReference type="EMBL" id="RBII01000002">
    <property type="protein sequence ID" value="RKQ69729.1"/>
    <property type="molecule type" value="Genomic_DNA"/>
</dbReference>
<dbReference type="Proteomes" id="UP000282211">
    <property type="component" value="Unassembled WGS sequence"/>
</dbReference>
<dbReference type="InterPro" id="IPR010982">
    <property type="entry name" value="Lambda_DNA-bd_dom_sf"/>
</dbReference>
<protein>
    <submittedName>
        <fullName evidence="2">Helix-turn-helix protein</fullName>
    </submittedName>
</protein>
<comment type="caution">
    <text evidence="2">The sequence shown here is derived from an EMBL/GenBank/DDBJ whole genome shotgun (WGS) entry which is preliminary data.</text>
</comment>
<dbReference type="CDD" id="cd00093">
    <property type="entry name" value="HTH_XRE"/>
    <property type="match status" value="1"/>
</dbReference>
<dbReference type="InParanoid" id="A0A420WFJ4"/>
<dbReference type="Pfam" id="PF01381">
    <property type="entry name" value="HTH_3"/>
    <property type="match status" value="1"/>
</dbReference>
<accession>A0A420WFJ4</accession>
<keyword evidence="3" id="KW-1185">Reference proteome</keyword>
<name>A0A420WFJ4_9PROT</name>
<dbReference type="InterPro" id="IPR001387">
    <property type="entry name" value="Cro/C1-type_HTH"/>
</dbReference>
<dbReference type="PROSITE" id="PS50943">
    <property type="entry name" value="HTH_CROC1"/>
    <property type="match status" value="1"/>
</dbReference>
<dbReference type="SMART" id="SM00530">
    <property type="entry name" value="HTH_XRE"/>
    <property type="match status" value="1"/>
</dbReference>
<evidence type="ECO:0000313" key="3">
    <source>
        <dbReference type="Proteomes" id="UP000282211"/>
    </source>
</evidence>
<feature type="domain" description="HTH cro/C1-type" evidence="1">
    <location>
        <begin position="27"/>
        <end position="81"/>
    </location>
</feature>
<evidence type="ECO:0000313" key="2">
    <source>
        <dbReference type="EMBL" id="RKQ69729.1"/>
    </source>
</evidence>
<sequence length="93" mass="10714">MPLYMCPEGNLSKTLGTSRHRALIAFLTQKRKDAGLSQSELAKALGEYQSFVARMESGLRRVDVVEYEYLAKILKFNLYEFFTHENKTKIPKP</sequence>
<gene>
    <name evidence="2" type="ORF">DES40_2535</name>
</gene>
<dbReference type="GO" id="GO:0003677">
    <property type="term" value="F:DNA binding"/>
    <property type="evidence" value="ECO:0007669"/>
    <property type="project" value="InterPro"/>
</dbReference>
<evidence type="ECO:0000259" key="1">
    <source>
        <dbReference type="PROSITE" id="PS50943"/>
    </source>
</evidence>